<dbReference type="InterPro" id="IPR029063">
    <property type="entry name" value="SAM-dependent_MTases_sf"/>
</dbReference>
<dbReference type="GO" id="GO:0032259">
    <property type="term" value="P:methylation"/>
    <property type="evidence" value="ECO:0007669"/>
    <property type="project" value="UniProtKB-KW"/>
</dbReference>
<proteinExistence type="predicted"/>
<evidence type="ECO:0000313" key="1">
    <source>
        <dbReference type="EMBL" id="VTR38645.1"/>
    </source>
</evidence>
<dbReference type="Gene3D" id="3.40.50.150">
    <property type="entry name" value="Vaccinia Virus protein VP39"/>
    <property type="match status" value="1"/>
</dbReference>
<gene>
    <name evidence="1" type="primary">smtA_1</name>
    <name evidence="1" type="ORF">NCTC12965_04256</name>
</gene>
<sequence length="137" mass="15125">MQDRNFDDIAEKFARNIYGTTKGKIRQAVVWQDLTTLLAQLPQRPLRILDAGGGEGHMACQLAELGHQVLLCDLSGEMIPTRCVAGRAERCEPEHAIHTKFGARDWSGIWHNRVESDIVPCGFGVDRRTTGGITGVV</sequence>
<dbReference type="GO" id="GO:0008168">
    <property type="term" value="F:methyltransferase activity"/>
    <property type="evidence" value="ECO:0007669"/>
    <property type="project" value="UniProtKB-KW"/>
</dbReference>
<dbReference type="SUPFAM" id="SSF53335">
    <property type="entry name" value="S-adenosyl-L-methionine-dependent methyltransferases"/>
    <property type="match status" value="1"/>
</dbReference>
<dbReference type="EMBL" id="CABEEZ010000096">
    <property type="protein sequence ID" value="VTR38645.1"/>
    <property type="molecule type" value="Genomic_DNA"/>
</dbReference>
<keyword evidence="1" id="KW-0489">Methyltransferase</keyword>
<keyword evidence="1" id="KW-0808">Transferase</keyword>
<protein>
    <submittedName>
        <fullName evidence="1">Putative S-adenosyl-L-methionine-dependent methyltransferase</fullName>
    </submittedName>
</protein>
<accession>A0A4U9UXA6</accession>
<dbReference type="AlphaFoldDB" id="A0A4U9UXA6"/>
<name>A0A4U9UXA6_SERFO</name>
<reference evidence="1" key="1">
    <citation type="submission" date="2019-05" db="EMBL/GenBank/DDBJ databases">
        <authorList>
            <consortium name="Pathogen Informatics"/>
        </authorList>
    </citation>
    <scope>NUCLEOTIDE SEQUENCE [LARGE SCALE GENOMIC DNA]</scope>
    <source>
        <strain evidence="1">NCTC12965</strain>
    </source>
</reference>
<organism evidence="1">
    <name type="scientific">Serratia fonticola</name>
    <dbReference type="NCBI Taxonomy" id="47917"/>
    <lineage>
        <taxon>Bacteria</taxon>
        <taxon>Pseudomonadati</taxon>
        <taxon>Pseudomonadota</taxon>
        <taxon>Gammaproteobacteria</taxon>
        <taxon>Enterobacterales</taxon>
        <taxon>Yersiniaceae</taxon>
        <taxon>Serratia</taxon>
    </lineage>
</organism>